<proteinExistence type="predicted"/>
<reference evidence="2" key="1">
    <citation type="submission" date="2021-01" db="EMBL/GenBank/DDBJ databases">
        <authorList>
            <consortium name="Genoscope - CEA"/>
            <person name="William W."/>
        </authorList>
    </citation>
    <scope>NUCLEOTIDE SEQUENCE</scope>
</reference>
<evidence type="ECO:0000313" key="2">
    <source>
        <dbReference type="EMBL" id="CAD8179482.1"/>
    </source>
</evidence>
<dbReference type="OMA" id="NTEDHHA"/>
<keyword evidence="3" id="KW-1185">Reference proteome</keyword>
<comment type="caution">
    <text evidence="2">The sequence shown here is derived from an EMBL/GenBank/DDBJ whole genome shotgun (WGS) entry which is preliminary data.</text>
</comment>
<name>A0A8S1VUI3_PAROT</name>
<dbReference type="EMBL" id="CAJJDP010000072">
    <property type="protein sequence ID" value="CAD8179482.1"/>
    <property type="molecule type" value="Genomic_DNA"/>
</dbReference>
<protein>
    <submittedName>
        <fullName evidence="2">Uncharacterized protein</fullName>
    </submittedName>
</protein>
<gene>
    <name evidence="2" type="ORF">POCTA_138.1.T0730039</name>
</gene>
<sequence length="156" mass="19049">MKSSSKGILKKQSQQDIDMKKELHWDEHTIQQQDLERGNKTKIDEPKTPYEDDIIQQNQQEDKIEVEDEIEQDLVQAQLNKQKLQQQHQKKLDIEELNKRLKEDLERERKNMDDDDSAEEEEKRKKHEDFVKKRKQHYNEKNLIRDAMHKKQFEDQ</sequence>
<feature type="region of interest" description="Disordered" evidence="1">
    <location>
        <begin position="1"/>
        <end position="61"/>
    </location>
</feature>
<dbReference type="GO" id="GO:0009966">
    <property type="term" value="P:regulation of signal transduction"/>
    <property type="evidence" value="ECO:0007669"/>
    <property type="project" value="InterPro"/>
</dbReference>
<evidence type="ECO:0000256" key="1">
    <source>
        <dbReference type="SAM" id="MobiDB-lite"/>
    </source>
</evidence>
<feature type="compositionally biased region" description="Basic and acidic residues" evidence="1">
    <location>
        <begin position="17"/>
        <end position="50"/>
    </location>
</feature>
<dbReference type="AlphaFoldDB" id="A0A8S1VUI3"/>
<dbReference type="OrthoDB" id="308285at2759"/>
<evidence type="ECO:0000313" key="3">
    <source>
        <dbReference type="Proteomes" id="UP000683925"/>
    </source>
</evidence>
<dbReference type="Pfam" id="PF04979">
    <property type="entry name" value="IPP-2"/>
    <property type="match status" value="1"/>
</dbReference>
<dbReference type="InterPro" id="IPR007062">
    <property type="entry name" value="PPI-2"/>
</dbReference>
<dbReference type="PANTHER" id="PTHR12398">
    <property type="entry name" value="PROTEIN PHOSPHATASE INHIBITOR"/>
    <property type="match status" value="1"/>
</dbReference>
<accession>A0A8S1VUI3</accession>
<dbReference type="PANTHER" id="PTHR12398:SF20">
    <property type="entry name" value="PROTEIN PHOSPHATASE 1 REGULATORY INHIBITOR SUBUNIT 2"/>
    <property type="match status" value="1"/>
</dbReference>
<dbReference type="Proteomes" id="UP000683925">
    <property type="component" value="Unassembled WGS sequence"/>
</dbReference>
<feature type="compositionally biased region" description="Basic and acidic residues" evidence="1">
    <location>
        <begin position="121"/>
        <end position="156"/>
    </location>
</feature>
<feature type="compositionally biased region" description="Polar residues" evidence="1">
    <location>
        <begin position="1"/>
        <end position="16"/>
    </location>
</feature>
<organism evidence="2 3">
    <name type="scientific">Paramecium octaurelia</name>
    <dbReference type="NCBI Taxonomy" id="43137"/>
    <lineage>
        <taxon>Eukaryota</taxon>
        <taxon>Sar</taxon>
        <taxon>Alveolata</taxon>
        <taxon>Ciliophora</taxon>
        <taxon>Intramacronucleata</taxon>
        <taxon>Oligohymenophorea</taxon>
        <taxon>Peniculida</taxon>
        <taxon>Parameciidae</taxon>
        <taxon>Paramecium</taxon>
    </lineage>
</organism>
<dbReference type="GO" id="GO:0004864">
    <property type="term" value="F:protein phosphatase inhibitor activity"/>
    <property type="evidence" value="ECO:0007669"/>
    <property type="project" value="InterPro"/>
</dbReference>
<feature type="region of interest" description="Disordered" evidence="1">
    <location>
        <begin position="104"/>
        <end position="156"/>
    </location>
</feature>